<dbReference type="EMBL" id="CP001699">
    <property type="protein sequence ID" value="ACU62381.1"/>
    <property type="molecule type" value="Genomic_DNA"/>
</dbReference>
<name>A0A979G7V5_CHIPD</name>
<accession>A0A979G7V5</accession>
<evidence type="ECO:0008006" key="4">
    <source>
        <dbReference type="Google" id="ProtNLM"/>
    </source>
</evidence>
<dbReference type="Proteomes" id="UP000002215">
    <property type="component" value="Chromosome"/>
</dbReference>
<evidence type="ECO:0000313" key="2">
    <source>
        <dbReference type="EMBL" id="ACU62381.1"/>
    </source>
</evidence>
<evidence type="ECO:0000256" key="1">
    <source>
        <dbReference type="SAM" id="MobiDB-lite"/>
    </source>
</evidence>
<evidence type="ECO:0000313" key="3">
    <source>
        <dbReference type="Proteomes" id="UP000002215"/>
    </source>
</evidence>
<dbReference type="AlphaFoldDB" id="A0A979G7V5"/>
<dbReference type="PROSITE" id="PS51257">
    <property type="entry name" value="PROKAR_LIPOPROTEIN"/>
    <property type="match status" value="1"/>
</dbReference>
<feature type="region of interest" description="Disordered" evidence="1">
    <location>
        <begin position="60"/>
        <end position="122"/>
    </location>
</feature>
<gene>
    <name evidence="2" type="ordered locus">Cpin_4948</name>
</gene>
<dbReference type="KEGG" id="cpi:Cpin_4948"/>
<organism evidence="2 3">
    <name type="scientific">Chitinophaga pinensis (strain ATCC 43595 / DSM 2588 / LMG 13176 / NBRC 15968 / NCIMB 11800 / UQM 2034)</name>
    <dbReference type="NCBI Taxonomy" id="485918"/>
    <lineage>
        <taxon>Bacteria</taxon>
        <taxon>Pseudomonadati</taxon>
        <taxon>Bacteroidota</taxon>
        <taxon>Chitinophagia</taxon>
        <taxon>Chitinophagales</taxon>
        <taxon>Chitinophagaceae</taxon>
        <taxon>Chitinophaga</taxon>
    </lineage>
</organism>
<dbReference type="RefSeq" id="WP_012792549.1">
    <property type="nucleotide sequence ID" value="NC_013132.1"/>
</dbReference>
<sequence length="122" mass="13471">MLNSTWKSFGQPASRTIAFCMLAGIFTFAACRTNRGYDPAPRMGAEYRFEEGLRKEKNPQYLFSKKERKDLEKMGYPIGAPNQASESGGDTKPATKSPATGALQKAPSDSLRTDTVFKVKPQ</sequence>
<reference evidence="3" key="1">
    <citation type="submission" date="2009-08" db="EMBL/GenBank/DDBJ databases">
        <title>The complete genome of Chitinophaga pinensis DSM 2588.</title>
        <authorList>
            <consortium name="US DOE Joint Genome Institute (JGI-PGF)"/>
            <person name="Lucas S."/>
            <person name="Copeland A."/>
            <person name="Lapidus A."/>
            <person name="Glavina del Rio T."/>
            <person name="Dalin E."/>
            <person name="Tice H."/>
            <person name="Bruce D."/>
            <person name="Goodwin L."/>
            <person name="Pitluck S."/>
            <person name="Kyrpides N."/>
            <person name="Mavromatis K."/>
            <person name="Ivanova N."/>
            <person name="Mikhailova N."/>
            <person name="Sims D."/>
            <person name="Meinche L."/>
            <person name="Brettin T."/>
            <person name="Detter J.C."/>
            <person name="Han C."/>
            <person name="Larimer F."/>
            <person name="Land M."/>
            <person name="Hauser L."/>
            <person name="Markowitz V."/>
            <person name="Cheng J.-F."/>
            <person name="Hugenholtz P."/>
            <person name="Woyke T."/>
            <person name="Wu D."/>
            <person name="Spring S."/>
            <person name="Klenk H.-P."/>
            <person name="Eisen J.A."/>
        </authorList>
    </citation>
    <scope>NUCLEOTIDE SEQUENCE [LARGE SCALE GENOMIC DNA]</scope>
    <source>
        <strain evidence="3">ATCC 43595 / DSM 2588 / LMG 13176 / NBRC 15968 / NCIMB 11800 / UQM 2034</strain>
    </source>
</reference>
<reference evidence="2 3" key="2">
    <citation type="journal article" date="2010" name="Stand. Genomic Sci.">
        <title>Complete genome sequence of Chitinophaga pinensis type strain (UQM 2034).</title>
        <authorList>
            <person name="Glavina Del Rio T."/>
            <person name="Abt B."/>
            <person name="Spring S."/>
            <person name="Lapidus A."/>
            <person name="Nolan M."/>
            <person name="Tice H."/>
            <person name="Copeland A."/>
            <person name="Cheng J.F."/>
            <person name="Chen F."/>
            <person name="Bruce D."/>
            <person name="Goodwin L."/>
            <person name="Pitluck S."/>
            <person name="Ivanova N."/>
            <person name="Mavromatis K."/>
            <person name="Mikhailova N."/>
            <person name="Pati A."/>
            <person name="Chen A."/>
            <person name="Palaniappan K."/>
            <person name="Land M."/>
            <person name="Hauser L."/>
            <person name="Chang Y.J."/>
            <person name="Jeffries C.D."/>
            <person name="Chain P."/>
            <person name="Saunders E."/>
            <person name="Detter J.C."/>
            <person name="Brettin T."/>
            <person name="Rohde M."/>
            <person name="Goker M."/>
            <person name="Bristow J."/>
            <person name="Eisen J.A."/>
            <person name="Markowitz V."/>
            <person name="Hugenholtz P."/>
            <person name="Kyrpides N.C."/>
            <person name="Klenk H.P."/>
            <person name="Lucas S."/>
        </authorList>
    </citation>
    <scope>NUCLEOTIDE SEQUENCE [LARGE SCALE GENOMIC DNA]</scope>
    <source>
        <strain evidence="3">ATCC 43595 / DSM 2588 / LMG 13176 / NBRC 15968 / NCIMB 11800 / UQM 2034</strain>
    </source>
</reference>
<protein>
    <recommendedName>
        <fullName evidence="4">Lipoprotein</fullName>
    </recommendedName>
</protein>
<feature type="compositionally biased region" description="Basic and acidic residues" evidence="1">
    <location>
        <begin position="111"/>
        <end position="122"/>
    </location>
</feature>
<dbReference type="OrthoDB" id="671751at2"/>
<feature type="compositionally biased region" description="Basic and acidic residues" evidence="1">
    <location>
        <begin position="60"/>
        <end position="73"/>
    </location>
</feature>
<proteinExistence type="predicted"/>